<evidence type="ECO:0000256" key="4">
    <source>
        <dbReference type="ARBA" id="ARBA00022695"/>
    </source>
</evidence>
<keyword evidence="3" id="KW-0808">Transferase</keyword>
<dbReference type="GO" id="GO:0070733">
    <property type="term" value="F:AMPylase activity"/>
    <property type="evidence" value="ECO:0007669"/>
    <property type="project" value="TreeGrafter"/>
</dbReference>
<reference evidence="12" key="1">
    <citation type="journal article" date="2023" name="Commun. Biol.">
        <title>Genome analysis of Parmales, the sister group of diatoms, reveals the evolutionary specialization of diatoms from phago-mixotrophs to photoautotrophs.</title>
        <authorList>
            <person name="Ban H."/>
            <person name="Sato S."/>
            <person name="Yoshikawa S."/>
            <person name="Yamada K."/>
            <person name="Nakamura Y."/>
            <person name="Ichinomiya M."/>
            <person name="Sato N."/>
            <person name="Blanc-Mathieu R."/>
            <person name="Endo H."/>
            <person name="Kuwata A."/>
            <person name="Ogata H."/>
        </authorList>
    </citation>
    <scope>NUCLEOTIDE SEQUENCE [LARGE SCALE GENOMIC DNA]</scope>
    <source>
        <strain evidence="12">NIES 3701</strain>
    </source>
</reference>
<organism evidence="11 12">
    <name type="scientific">Triparma strigata</name>
    <dbReference type="NCBI Taxonomy" id="1606541"/>
    <lineage>
        <taxon>Eukaryota</taxon>
        <taxon>Sar</taxon>
        <taxon>Stramenopiles</taxon>
        <taxon>Ochrophyta</taxon>
        <taxon>Bolidophyceae</taxon>
        <taxon>Parmales</taxon>
        <taxon>Triparmaceae</taxon>
        <taxon>Triparma</taxon>
    </lineage>
</organism>
<feature type="chain" id="PRO_5040943253" description="Selenoprotein O" evidence="10">
    <location>
        <begin position="21"/>
        <end position="610"/>
    </location>
</feature>
<dbReference type="PANTHER" id="PTHR32057">
    <property type="entry name" value="PROTEIN ADENYLYLTRANSFERASE SELO, MITOCHONDRIAL"/>
    <property type="match status" value="1"/>
</dbReference>
<evidence type="ECO:0000256" key="5">
    <source>
        <dbReference type="ARBA" id="ARBA00022723"/>
    </source>
</evidence>
<comment type="cofactor">
    <cofactor evidence="1">
        <name>Mg(2+)</name>
        <dbReference type="ChEBI" id="CHEBI:18420"/>
    </cofactor>
</comment>
<dbReference type="InterPro" id="IPR003846">
    <property type="entry name" value="SelO"/>
</dbReference>
<evidence type="ECO:0000313" key="12">
    <source>
        <dbReference type="Proteomes" id="UP001165085"/>
    </source>
</evidence>
<dbReference type="Pfam" id="PF02696">
    <property type="entry name" value="SelO"/>
    <property type="match status" value="1"/>
</dbReference>
<keyword evidence="7" id="KW-0067">ATP-binding</keyword>
<keyword evidence="12" id="KW-1185">Reference proteome</keyword>
<dbReference type="EMBL" id="BRXY01000497">
    <property type="protein sequence ID" value="GMH97562.1"/>
    <property type="molecule type" value="Genomic_DNA"/>
</dbReference>
<gene>
    <name evidence="11" type="ORF">TrST_g6734</name>
</gene>
<dbReference type="PANTHER" id="PTHR32057:SF14">
    <property type="entry name" value="PROTEIN ADENYLYLTRANSFERASE SELO, MITOCHONDRIAL"/>
    <property type="match status" value="1"/>
</dbReference>
<evidence type="ECO:0000313" key="11">
    <source>
        <dbReference type="EMBL" id="GMH97562.1"/>
    </source>
</evidence>
<evidence type="ECO:0000256" key="6">
    <source>
        <dbReference type="ARBA" id="ARBA00022741"/>
    </source>
</evidence>
<dbReference type="GO" id="GO:0046872">
    <property type="term" value="F:metal ion binding"/>
    <property type="evidence" value="ECO:0007669"/>
    <property type="project" value="UniProtKB-KW"/>
</dbReference>
<sequence length="610" mass="69577">MDRMLPLIYLLCLMQPSVQWTHVSFRTWFPRTSTRVFSQQSQTVQQIFESRRSDCFRNLVQGQGTPKKEILNCHFVTPPTRRPVATASKPLYLVGFSKPAATLLNLDPSQSRSELFLAAFCGADTQPTVPSNPPFASVYGCHCGNQYFGQLGDGRAVTILETENEITGQRYEVQLKGSTTTPFSRGFDGRAALRGCIRELLGSEGLASLGVPTQRVLSVVGTNDFINRPWYSDNSPLKNSPQKFPPDRMVSERAAVLTRFASSFLRFGHFEIHYMRGEHDLLKKLILHAFEVEFPEVLSNPSAPSFDEQVKFFVHEVVDRQAKLVAEWLRVGYTQGNMNSDNTAIGGYTLDLGPFAFMEKYDRHFQPFTSDKSGHYAFTAQPSAVLVALQIWTNAVVSVLDDDGLAKSIVANVPALFRDLFMYYWTEVRKKKLGLSLWNTQTDQDLWADLEELMSDTPHGVDYTVFFARLKEVGDVGDLERKLFDAFYFFDVDDGKSLEEKWLSRWRDWLARYCERIAEEPLESRLRVMSQNNPNIIPRNWMMYECYMAAGGRGDDRRDTRPGQDFEFSSLDAIMTSLEHFNEVEICSDLRFLERTPKEYQGKPGLAFLS</sequence>
<dbReference type="AlphaFoldDB" id="A0A9W7F0Y7"/>
<comment type="caution">
    <text evidence="11">The sequence shown here is derived from an EMBL/GenBank/DDBJ whole genome shotgun (WGS) entry which is preliminary data.</text>
</comment>
<dbReference type="Proteomes" id="UP001165085">
    <property type="component" value="Unassembled WGS sequence"/>
</dbReference>
<evidence type="ECO:0000256" key="1">
    <source>
        <dbReference type="ARBA" id="ARBA00001946"/>
    </source>
</evidence>
<feature type="signal peptide" evidence="10">
    <location>
        <begin position="1"/>
        <end position="20"/>
    </location>
</feature>
<evidence type="ECO:0000256" key="2">
    <source>
        <dbReference type="ARBA" id="ARBA00009747"/>
    </source>
</evidence>
<keyword evidence="8" id="KW-0460">Magnesium</keyword>
<keyword evidence="10" id="KW-0732">Signal</keyword>
<accession>A0A9W7F0Y7</accession>
<keyword evidence="6" id="KW-0547">Nucleotide-binding</keyword>
<dbReference type="OrthoDB" id="10254721at2759"/>
<evidence type="ECO:0000256" key="3">
    <source>
        <dbReference type="ARBA" id="ARBA00022679"/>
    </source>
</evidence>
<name>A0A9W7F0Y7_9STRA</name>
<evidence type="ECO:0000256" key="9">
    <source>
        <dbReference type="ARBA" id="ARBA00031547"/>
    </source>
</evidence>
<keyword evidence="4" id="KW-0548">Nucleotidyltransferase</keyword>
<protein>
    <recommendedName>
        <fullName evidence="9">Selenoprotein O</fullName>
    </recommendedName>
</protein>
<proteinExistence type="inferred from homology"/>
<comment type="similarity">
    <text evidence="2">Belongs to the SELO family.</text>
</comment>
<dbReference type="GO" id="GO:0005524">
    <property type="term" value="F:ATP binding"/>
    <property type="evidence" value="ECO:0007669"/>
    <property type="project" value="UniProtKB-KW"/>
</dbReference>
<evidence type="ECO:0000256" key="10">
    <source>
        <dbReference type="SAM" id="SignalP"/>
    </source>
</evidence>
<keyword evidence="5" id="KW-0479">Metal-binding</keyword>
<evidence type="ECO:0000256" key="8">
    <source>
        <dbReference type="ARBA" id="ARBA00022842"/>
    </source>
</evidence>
<evidence type="ECO:0000256" key="7">
    <source>
        <dbReference type="ARBA" id="ARBA00022840"/>
    </source>
</evidence>